<dbReference type="Proteomes" id="UP000077115">
    <property type="component" value="Unassembled WGS sequence"/>
</dbReference>
<dbReference type="VEuPathDB" id="FungiDB:BDEG_22241"/>
<feature type="compositionally biased region" description="Polar residues" evidence="1">
    <location>
        <begin position="322"/>
        <end position="335"/>
    </location>
</feature>
<evidence type="ECO:0000313" key="3">
    <source>
        <dbReference type="Proteomes" id="UP000077115"/>
    </source>
</evidence>
<reference evidence="2 3" key="2">
    <citation type="submission" date="2016-05" db="EMBL/GenBank/DDBJ databases">
        <title>Lineage-specific infection strategies underlie the spectrum of fungal disease in amphibians.</title>
        <authorList>
            <person name="Cuomo C.A."/>
            <person name="Farrer R.A."/>
            <person name="James T."/>
            <person name="Longcore J."/>
            <person name="Birren B."/>
        </authorList>
    </citation>
    <scope>NUCLEOTIDE SEQUENCE [LARGE SCALE GENOMIC DNA]</scope>
    <source>
        <strain evidence="2 3">JEL423</strain>
    </source>
</reference>
<evidence type="ECO:0000256" key="1">
    <source>
        <dbReference type="SAM" id="MobiDB-lite"/>
    </source>
</evidence>
<dbReference type="EMBL" id="DS022301">
    <property type="protein sequence ID" value="OAJ38294.1"/>
    <property type="molecule type" value="Genomic_DNA"/>
</dbReference>
<feature type="compositionally biased region" description="Polar residues" evidence="1">
    <location>
        <begin position="147"/>
        <end position="161"/>
    </location>
</feature>
<feature type="compositionally biased region" description="Polar residues" evidence="1">
    <location>
        <begin position="18"/>
        <end position="41"/>
    </location>
</feature>
<dbReference type="OrthoDB" id="2162216at2759"/>
<dbReference type="AlphaFoldDB" id="A0A177WF35"/>
<name>A0A177WF35_BATDL</name>
<feature type="compositionally biased region" description="Polar residues" evidence="1">
    <location>
        <begin position="196"/>
        <end position="228"/>
    </location>
</feature>
<feature type="compositionally biased region" description="Polar residues" evidence="1">
    <location>
        <begin position="253"/>
        <end position="262"/>
    </location>
</feature>
<gene>
    <name evidence="2" type="ORF">BDEG_22241</name>
</gene>
<evidence type="ECO:0000313" key="2">
    <source>
        <dbReference type="EMBL" id="OAJ38294.1"/>
    </source>
</evidence>
<protein>
    <submittedName>
        <fullName evidence="2">Uncharacterized protein</fullName>
    </submittedName>
</protein>
<feature type="compositionally biased region" description="Low complexity" evidence="1">
    <location>
        <begin position="45"/>
        <end position="60"/>
    </location>
</feature>
<feature type="region of interest" description="Disordered" evidence="1">
    <location>
        <begin position="196"/>
        <end position="301"/>
    </location>
</feature>
<feature type="region of interest" description="Disordered" evidence="1">
    <location>
        <begin position="322"/>
        <end position="372"/>
    </location>
</feature>
<sequence length="372" mass="40168">MSSVLSGSATPFVGRSSYADSNASVSKPSRYTSANTDTNYDVQERYQQQQQISQETASRQRSSDIFGTGNHSNTTTPPKQRTYRNQSNVFNYADSSTNSVSNSGKGTPRKDPMASDIFFGGNSGGASGTSSAVQTPRYGIQPATGGYTPSFQSTSRRSTPGTYAVDKSNSHYGAEPYEGAHEDAALVDRFESFSTNSLASSQQRDSYHSNHSAASQPDRLNQNHQRSSIFDDASPTAAIRGSRRHFHGDRSTSDIFHQSNDSPAAIAVRSPRSGKRAQPKPADYEPSWSPKPDYQKSTSFSNIFGDPIKGSAASVAAAAEYTRSTPDLSRSNSKLDNLDRVGGVSSSDLNRDTRGKGRRQGQGQNNGSQIWF</sequence>
<feature type="compositionally biased region" description="Polar residues" evidence="1">
    <location>
        <begin position="63"/>
        <end position="105"/>
    </location>
</feature>
<feature type="region of interest" description="Disordered" evidence="1">
    <location>
        <begin position="1"/>
        <end position="176"/>
    </location>
</feature>
<proteinExistence type="predicted"/>
<feature type="compositionally biased region" description="Low complexity" evidence="1">
    <location>
        <begin position="361"/>
        <end position="372"/>
    </location>
</feature>
<organism evidence="2 3">
    <name type="scientific">Batrachochytrium dendrobatidis (strain JEL423)</name>
    <dbReference type="NCBI Taxonomy" id="403673"/>
    <lineage>
        <taxon>Eukaryota</taxon>
        <taxon>Fungi</taxon>
        <taxon>Fungi incertae sedis</taxon>
        <taxon>Chytridiomycota</taxon>
        <taxon>Chytridiomycota incertae sedis</taxon>
        <taxon>Chytridiomycetes</taxon>
        <taxon>Rhizophydiales</taxon>
        <taxon>Rhizophydiales incertae sedis</taxon>
        <taxon>Batrachochytrium</taxon>
    </lineage>
</organism>
<reference evidence="2 3" key="1">
    <citation type="submission" date="2006-10" db="EMBL/GenBank/DDBJ databases">
        <title>The Genome Sequence of Batrachochytrium dendrobatidis JEL423.</title>
        <authorList>
            <consortium name="The Broad Institute Genome Sequencing Platform"/>
            <person name="Birren B."/>
            <person name="Lander E."/>
            <person name="Galagan J."/>
            <person name="Cuomo C."/>
            <person name="Devon K."/>
            <person name="Jaffe D."/>
            <person name="Butler J."/>
            <person name="Alvarez P."/>
            <person name="Gnerre S."/>
            <person name="Grabherr M."/>
            <person name="Kleber M."/>
            <person name="Mauceli E."/>
            <person name="Brockman W."/>
            <person name="Young S."/>
            <person name="LaButti K."/>
            <person name="Sykes S."/>
            <person name="DeCaprio D."/>
            <person name="Crawford M."/>
            <person name="Koehrsen M."/>
            <person name="Engels R."/>
            <person name="Montgomery P."/>
            <person name="Pearson M."/>
            <person name="Howarth C."/>
            <person name="Larson L."/>
            <person name="White J."/>
            <person name="O'Leary S."/>
            <person name="Kodira C."/>
            <person name="Zeng Q."/>
            <person name="Yandava C."/>
            <person name="Alvarado L."/>
            <person name="Longcore J."/>
            <person name="James T."/>
        </authorList>
    </citation>
    <scope>NUCLEOTIDE SEQUENCE [LARGE SCALE GENOMIC DNA]</scope>
    <source>
        <strain evidence="2 3">JEL423</strain>
    </source>
</reference>
<accession>A0A177WF35</accession>